<evidence type="ECO:0000256" key="13">
    <source>
        <dbReference type="ARBA" id="ARBA00023027"/>
    </source>
</evidence>
<dbReference type="GO" id="GO:0005743">
    <property type="term" value="C:mitochondrial inner membrane"/>
    <property type="evidence" value="ECO:0007669"/>
    <property type="project" value="UniProtKB-SubCell"/>
</dbReference>
<geneLocation type="mitochondrion" evidence="20"/>
<dbReference type="InterPro" id="IPR001750">
    <property type="entry name" value="ND/Mrp_TM"/>
</dbReference>
<evidence type="ECO:0000256" key="9">
    <source>
        <dbReference type="ARBA" id="ARBA00022792"/>
    </source>
</evidence>
<comment type="function">
    <text evidence="1">Core subunit of the mitochondrial membrane respiratory chain NADH dehydrogenase (Complex I) that is believed to belong to the minimal assembly required for catalysis. Complex I functions in the transfer of electrons from NADH to the respiratory chain. The immediate electron acceptor for the enzyme is believed to be ubiquinone.</text>
</comment>
<evidence type="ECO:0000256" key="7">
    <source>
        <dbReference type="ARBA" id="ARBA00022660"/>
    </source>
</evidence>
<dbReference type="PRINTS" id="PR01436">
    <property type="entry name" value="NADHDHGNASE2"/>
</dbReference>
<evidence type="ECO:0000259" key="19">
    <source>
        <dbReference type="Pfam" id="PF00361"/>
    </source>
</evidence>
<feature type="transmembrane region" description="Helical" evidence="18">
    <location>
        <begin position="312"/>
        <end position="333"/>
    </location>
</feature>
<evidence type="ECO:0000256" key="5">
    <source>
        <dbReference type="ARBA" id="ARBA00021008"/>
    </source>
</evidence>
<evidence type="ECO:0000256" key="8">
    <source>
        <dbReference type="ARBA" id="ARBA00022692"/>
    </source>
</evidence>
<proteinExistence type="inferred from homology"/>
<feature type="transmembrane region" description="Helical" evidence="18">
    <location>
        <begin position="231"/>
        <end position="253"/>
    </location>
</feature>
<keyword evidence="10 18" id="KW-1278">Translocase</keyword>
<feature type="transmembrane region" description="Helical" evidence="18">
    <location>
        <begin position="188"/>
        <end position="211"/>
    </location>
</feature>
<protein>
    <recommendedName>
        <fullName evidence="5 18">NADH-ubiquinone oxidoreductase chain 2</fullName>
        <ecNumber evidence="4 18">7.1.1.2</ecNumber>
    </recommendedName>
</protein>
<feature type="transmembrane region" description="Helical" evidence="18">
    <location>
        <begin position="147"/>
        <end position="167"/>
    </location>
</feature>
<keyword evidence="13 18" id="KW-0520">NAD</keyword>
<comment type="subcellular location">
    <subcellularLocation>
        <location evidence="2 18">Mitochondrion inner membrane</location>
        <topology evidence="2 18">Multi-pass membrane protein</topology>
    </subcellularLocation>
</comment>
<keyword evidence="12 18" id="KW-1133">Transmembrane helix</keyword>
<comment type="similarity">
    <text evidence="3 18">Belongs to the complex I subunit 2 family.</text>
</comment>
<evidence type="ECO:0000313" key="20">
    <source>
        <dbReference type="EMBL" id="ALO70473.1"/>
    </source>
</evidence>
<keyword evidence="14 18" id="KW-0830">Ubiquinone</keyword>
<feature type="transmembrane region" description="Helical" evidence="18">
    <location>
        <begin position="92"/>
        <end position="110"/>
    </location>
</feature>
<keyword evidence="9 18" id="KW-0999">Mitochondrion inner membrane</keyword>
<evidence type="ECO:0000256" key="15">
    <source>
        <dbReference type="ARBA" id="ARBA00023128"/>
    </source>
</evidence>
<evidence type="ECO:0000256" key="12">
    <source>
        <dbReference type="ARBA" id="ARBA00022989"/>
    </source>
</evidence>
<evidence type="ECO:0000256" key="11">
    <source>
        <dbReference type="ARBA" id="ARBA00022982"/>
    </source>
</evidence>
<name>A0A0S2M712_9COLE</name>
<feature type="transmembrane region" description="Helical" evidence="18">
    <location>
        <begin position="265"/>
        <end position="286"/>
    </location>
</feature>
<dbReference type="PANTHER" id="PTHR46552:SF1">
    <property type="entry name" value="NADH-UBIQUINONE OXIDOREDUCTASE CHAIN 2"/>
    <property type="match status" value="1"/>
</dbReference>
<dbReference type="InterPro" id="IPR050175">
    <property type="entry name" value="Complex_I_Subunit_2"/>
</dbReference>
<comment type="catalytic activity">
    <reaction evidence="17 18">
        <text>a ubiquinone + NADH + 5 H(+)(in) = a ubiquinol + NAD(+) + 4 H(+)(out)</text>
        <dbReference type="Rhea" id="RHEA:29091"/>
        <dbReference type="Rhea" id="RHEA-COMP:9565"/>
        <dbReference type="Rhea" id="RHEA-COMP:9566"/>
        <dbReference type="ChEBI" id="CHEBI:15378"/>
        <dbReference type="ChEBI" id="CHEBI:16389"/>
        <dbReference type="ChEBI" id="CHEBI:17976"/>
        <dbReference type="ChEBI" id="CHEBI:57540"/>
        <dbReference type="ChEBI" id="CHEBI:57945"/>
        <dbReference type="EC" id="7.1.1.2"/>
    </reaction>
</comment>
<feature type="transmembrane region" description="Helical" evidence="18">
    <location>
        <begin position="7"/>
        <end position="23"/>
    </location>
</feature>
<evidence type="ECO:0000256" key="4">
    <source>
        <dbReference type="ARBA" id="ARBA00012944"/>
    </source>
</evidence>
<dbReference type="InterPro" id="IPR003917">
    <property type="entry name" value="NADH_UbQ_OxRdtase_chain2"/>
</dbReference>
<feature type="domain" description="NADH:quinone oxidoreductase/Mrp antiporter transmembrane" evidence="19">
    <location>
        <begin position="23"/>
        <end position="281"/>
    </location>
</feature>
<evidence type="ECO:0000256" key="17">
    <source>
        <dbReference type="ARBA" id="ARBA00049551"/>
    </source>
</evidence>
<evidence type="ECO:0000256" key="14">
    <source>
        <dbReference type="ARBA" id="ARBA00023075"/>
    </source>
</evidence>
<keyword evidence="11 18" id="KW-0249">Electron transport</keyword>
<evidence type="ECO:0000256" key="10">
    <source>
        <dbReference type="ARBA" id="ARBA00022967"/>
    </source>
</evidence>
<dbReference type="Pfam" id="PF00361">
    <property type="entry name" value="Proton_antipo_M"/>
    <property type="match status" value="1"/>
</dbReference>
<dbReference type="EC" id="7.1.1.2" evidence="4 18"/>
<dbReference type="PANTHER" id="PTHR46552">
    <property type="entry name" value="NADH-UBIQUINONE OXIDOREDUCTASE CHAIN 2"/>
    <property type="match status" value="1"/>
</dbReference>
<accession>A0A0S2M712</accession>
<keyword evidence="6" id="KW-0813">Transport</keyword>
<dbReference type="EMBL" id="KT780640">
    <property type="protein sequence ID" value="ALO70473.1"/>
    <property type="molecule type" value="Genomic_DNA"/>
</dbReference>
<dbReference type="AlphaFoldDB" id="A0A0S2M712"/>
<keyword evidence="15 18" id="KW-0496">Mitochondrion</keyword>
<gene>
    <name evidence="20" type="primary">nad2</name>
</gene>
<dbReference type="GO" id="GO:0008137">
    <property type="term" value="F:NADH dehydrogenase (ubiquinone) activity"/>
    <property type="evidence" value="ECO:0007669"/>
    <property type="project" value="UniProtKB-EC"/>
</dbReference>
<organism evidence="20">
    <name type="scientific">Cryptopleurum minutum</name>
    <dbReference type="NCBI Taxonomy" id="347317"/>
    <lineage>
        <taxon>Eukaryota</taxon>
        <taxon>Metazoa</taxon>
        <taxon>Ecdysozoa</taxon>
        <taxon>Arthropoda</taxon>
        <taxon>Hexapoda</taxon>
        <taxon>Insecta</taxon>
        <taxon>Pterygota</taxon>
        <taxon>Neoptera</taxon>
        <taxon>Endopterygota</taxon>
        <taxon>Coleoptera</taxon>
        <taxon>Polyphaga</taxon>
        <taxon>Staphyliniformia</taxon>
        <taxon>Hydrophilidae</taxon>
        <taxon>Sphaeridiinae</taxon>
        <taxon>Cryptopleurum</taxon>
    </lineage>
</organism>
<keyword evidence="16 18" id="KW-0472">Membrane</keyword>
<evidence type="ECO:0000256" key="6">
    <source>
        <dbReference type="ARBA" id="ARBA00022448"/>
    </source>
</evidence>
<evidence type="ECO:0000256" key="16">
    <source>
        <dbReference type="ARBA" id="ARBA00023136"/>
    </source>
</evidence>
<evidence type="ECO:0000256" key="1">
    <source>
        <dbReference type="ARBA" id="ARBA00003257"/>
    </source>
</evidence>
<keyword evidence="8 18" id="KW-0812">Transmembrane</keyword>
<evidence type="ECO:0000256" key="3">
    <source>
        <dbReference type="ARBA" id="ARBA00007012"/>
    </source>
</evidence>
<reference evidence="20" key="1">
    <citation type="submission" date="2015-09" db="EMBL/GenBank/DDBJ databases">
        <title>Staphyliniformia phylogenetics from de novo mitogenomic assemblies.</title>
        <authorList>
            <person name="Favreau E.A."/>
            <person name="Linard B."/>
            <person name="Vogler A.P."/>
        </authorList>
    </citation>
    <scope>NUCLEOTIDE SEQUENCE</scope>
</reference>
<comment type="function">
    <text evidence="18">Core subunit of the mitochondrial membrane respiratory chain NADH dehydrogenase (Complex I) which catalyzes electron transfer from NADH through the respiratory chain, using ubiquinone as an electron acceptor. Essential for the catalytic activity and assembly of complex I.</text>
</comment>
<sequence length="334" mass="38781">MFPLYKILFFSTLISSTLISISSQSWLGMWIGLEINLLSFIPLMNEKKNMMSSESSIKYFIIQALASTVILMSIILMSNFTPLLENINSSMIMNSALFMKMGAAPFHFWFPEMIEGLTWMNSLILLTWQKIAPLVIFSYNINNNLSNIIIISCMLISGMMGINQISLRKIMAYSSINHLGWMISSMMFNQMIWIIYFIIYSLMSINIIMILNKYNLFYLKQMFYHMTTNKTIKIFFMFNFMSLGGLPPFIGFFPKWITIQTLITNNAFTLAIFMVTLTLMTLFIYMRMTFSTILLSSTEIKMTPNQTYYNKWTILSNFISIMGMLLCTLLLNLT</sequence>
<evidence type="ECO:0000256" key="2">
    <source>
        <dbReference type="ARBA" id="ARBA00004448"/>
    </source>
</evidence>
<keyword evidence="7 18" id="KW-0679">Respiratory chain</keyword>
<dbReference type="GO" id="GO:0006120">
    <property type="term" value="P:mitochondrial electron transport, NADH to ubiquinone"/>
    <property type="evidence" value="ECO:0007669"/>
    <property type="project" value="InterPro"/>
</dbReference>
<evidence type="ECO:0000256" key="18">
    <source>
        <dbReference type="RuleBase" id="RU003403"/>
    </source>
</evidence>
<feature type="transmembrane region" description="Helical" evidence="18">
    <location>
        <begin position="57"/>
        <end position="80"/>
    </location>
</feature>